<dbReference type="RefSeq" id="WP_243323857.1">
    <property type="nucleotide sequence ID" value="NZ_JAKZMM010000011.1"/>
</dbReference>
<protein>
    <submittedName>
        <fullName evidence="2">Nitroreductase family protein</fullName>
    </submittedName>
</protein>
<dbReference type="EMBL" id="JAKZMM010000011">
    <property type="protein sequence ID" value="MCJ2380134.1"/>
    <property type="molecule type" value="Genomic_DNA"/>
</dbReference>
<dbReference type="InterPro" id="IPR050627">
    <property type="entry name" value="Nitroreductase/BluB"/>
</dbReference>
<dbReference type="PANTHER" id="PTHR23026:SF117">
    <property type="entry name" value="NITROREDUCTASE"/>
    <property type="match status" value="1"/>
</dbReference>
<evidence type="ECO:0000259" key="1">
    <source>
        <dbReference type="Pfam" id="PF00881"/>
    </source>
</evidence>
<dbReference type="InterPro" id="IPR000415">
    <property type="entry name" value="Nitroreductase-like"/>
</dbReference>
<keyword evidence="3" id="KW-1185">Reference proteome</keyword>
<dbReference type="Gene3D" id="3.40.109.10">
    <property type="entry name" value="NADH Oxidase"/>
    <property type="match status" value="1"/>
</dbReference>
<sequence>MKDFASLIKERRSTRKFTSQLLNPDQVAAILKAGLMAPASKRKNPWQFVVVEDKEMLKKLSACKPHGAAFLEGCALAVVVLANVMESDVWIEDASIASIFMQLQAEDLGLGSCWCQIRNRQTEHEEDASQYIRGLLNIPYQLEVLSVIGFGYKEQPNKPFDESRLQWEKIHLGTYQLPEEKAEKDEV</sequence>
<organism evidence="2 3">
    <name type="scientific">Parabacteroides faecalis</name>
    <dbReference type="NCBI Taxonomy" id="2924040"/>
    <lineage>
        <taxon>Bacteria</taxon>
        <taxon>Pseudomonadati</taxon>
        <taxon>Bacteroidota</taxon>
        <taxon>Bacteroidia</taxon>
        <taxon>Bacteroidales</taxon>
        <taxon>Tannerellaceae</taxon>
        <taxon>Parabacteroides</taxon>
    </lineage>
</organism>
<reference evidence="2 3" key="1">
    <citation type="submission" date="2022-03" db="EMBL/GenBank/DDBJ databases">
        <title>Parabacteroides sp. nov. isolated from swine feces.</title>
        <authorList>
            <person name="Bak J.E."/>
        </authorList>
    </citation>
    <scope>NUCLEOTIDE SEQUENCE [LARGE SCALE GENOMIC DNA]</scope>
    <source>
        <strain evidence="2 3">AGMB00274</strain>
    </source>
</reference>
<dbReference type="Proteomes" id="UP001165444">
    <property type="component" value="Unassembled WGS sequence"/>
</dbReference>
<name>A0ABT0BZD6_9BACT</name>
<gene>
    <name evidence="2" type="ORF">MUN53_05815</name>
</gene>
<dbReference type="InterPro" id="IPR029479">
    <property type="entry name" value="Nitroreductase"/>
</dbReference>
<comment type="caution">
    <text evidence="2">The sequence shown here is derived from an EMBL/GenBank/DDBJ whole genome shotgun (WGS) entry which is preliminary data.</text>
</comment>
<evidence type="ECO:0000313" key="2">
    <source>
        <dbReference type="EMBL" id="MCJ2380134.1"/>
    </source>
</evidence>
<dbReference type="SUPFAM" id="SSF55469">
    <property type="entry name" value="FMN-dependent nitroreductase-like"/>
    <property type="match status" value="1"/>
</dbReference>
<dbReference type="PANTHER" id="PTHR23026">
    <property type="entry name" value="NADPH NITROREDUCTASE"/>
    <property type="match status" value="1"/>
</dbReference>
<proteinExistence type="predicted"/>
<evidence type="ECO:0000313" key="3">
    <source>
        <dbReference type="Proteomes" id="UP001165444"/>
    </source>
</evidence>
<accession>A0ABT0BZD6</accession>
<feature type="domain" description="Nitroreductase" evidence="1">
    <location>
        <begin position="8"/>
        <end position="61"/>
    </location>
</feature>
<feature type="domain" description="Nitroreductase" evidence="1">
    <location>
        <begin position="86"/>
        <end position="152"/>
    </location>
</feature>
<dbReference type="Pfam" id="PF00881">
    <property type="entry name" value="Nitroreductase"/>
    <property type="match status" value="2"/>
</dbReference>
<dbReference type="CDD" id="cd02151">
    <property type="entry name" value="nitroreductase"/>
    <property type="match status" value="1"/>
</dbReference>